<keyword evidence="1 2" id="KW-0732">Signal</keyword>
<accession>A0ABT3PKB3</accession>
<dbReference type="Gene3D" id="3.40.50.1000">
    <property type="entry name" value="HAD superfamily/HAD-like"/>
    <property type="match status" value="1"/>
</dbReference>
<evidence type="ECO:0008006" key="5">
    <source>
        <dbReference type="Google" id="ProtNLM"/>
    </source>
</evidence>
<dbReference type="RefSeq" id="WP_265764903.1">
    <property type="nucleotide sequence ID" value="NZ_JAGGJA010000003.1"/>
</dbReference>
<gene>
    <name evidence="3" type="ORF">J6I44_05010</name>
</gene>
<feature type="chain" id="PRO_5045957280" description="Acid phosphatase" evidence="2">
    <location>
        <begin position="26"/>
        <end position="281"/>
    </location>
</feature>
<name>A0ABT3PKB3_9BACT</name>
<dbReference type="SFLD" id="SFLDS00003">
    <property type="entry name" value="Haloacid_Dehalogenase"/>
    <property type="match status" value="1"/>
</dbReference>
<sequence length="281" mass="32263">MWNTFIRRKLLLFLVIILTQISCHSSNVLQHPTTSATLWVQNAAEYKALTTTIYKMASNHLEKALNDSAWTAETQQPVDSVATMEPAIIVDVDETVLNNAPFQARMIKQQSAFDPEAWNDWVIEAQADPVPGALSFLKKADQHGIAIFYITNREAAVEEGTQRNLEKLGFPLSPDKDRILSKNEQPDWTSSKVNRRAKVAANYRILMLVGDDLNDFLSAKDIPQQKREQLIDEYSEYWGQKWFVLPNPTYGSWEDALFNFDDNLTNREEKERKIQQLETKN</sequence>
<feature type="signal peptide" evidence="2">
    <location>
        <begin position="1"/>
        <end position="25"/>
    </location>
</feature>
<dbReference type="InterPro" id="IPR005519">
    <property type="entry name" value="Acid_phosphat_B-like"/>
</dbReference>
<dbReference type="PANTHER" id="PTHR31284:SF10">
    <property type="entry name" value="ACID PHOSPHATASE-LIKE PROTEIN"/>
    <property type="match status" value="1"/>
</dbReference>
<dbReference type="PANTHER" id="PTHR31284">
    <property type="entry name" value="ACID PHOSPHATASE-LIKE PROTEIN"/>
    <property type="match status" value="1"/>
</dbReference>
<dbReference type="InterPro" id="IPR023214">
    <property type="entry name" value="HAD_sf"/>
</dbReference>
<evidence type="ECO:0000313" key="3">
    <source>
        <dbReference type="EMBL" id="MCW9706198.1"/>
    </source>
</evidence>
<reference evidence="3 4" key="1">
    <citation type="submission" date="2021-03" db="EMBL/GenBank/DDBJ databases">
        <title>Aliifodinibius sp. nov., a new bacterium isolated from saline soil.</title>
        <authorList>
            <person name="Galisteo C."/>
            <person name="De La Haba R."/>
            <person name="Sanchez-Porro C."/>
            <person name="Ventosa A."/>
        </authorList>
    </citation>
    <scope>NUCLEOTIDE SEQUENCE [LARGE SCALE GENOMIC DNA]</scope>
    <source>
        <strain evidence="3 4">1BSP15-2V2</strain>
    </source>
</reference>
<dbReference type="SUPFAM" id="SSF56784">
    <property type="entry name" value="HAD-like"/>
    <property type="match status" value="1"/>
</dbReference>
<dbReference type="Proteomes" id="UP001207918">
    <property type="component" value="Unassembled WGS sequence"/>
</dbReference>
<dbReference type="Pfam" id="PF03767">
    <property type="entry name" value="Acid_phosphat_B"/>
    <property type="match status" value="1"/>
</dbReference>
<organism evidence="3 4">
    <name type="scientific">Fodinibius salsisoli</name>
    <dbReference type="NCBI Taxonomy" id="2820877"/>
    <lineage>
        <taxon>Bacteria</taxon>
        <taxon>Pseudomonadati</taxon>
        <taxon>Balneolota</taxon>
        <taxon>Balneolia</taxon>
        <taxon>Balneolales</taxon>
        <taxon>Balneolaceae</taxon>
        <taxon>Fodinibius</taxon>
    </lineage>
</organism>
<dbReference type="EMBL" id="JAGGJA010000003">
    <property type="protein sequence ID" value="MCW9706198.1"/>
    <property type="molecule type" value="Genomic_DNA"/>
</dbReference>
<proteinExistence type="predicted"/>
<comment type="caution">
    <text evidence="3">The sequence shown here is derived from an EMBL/GenBank/DDBJ whole genome shotgun (WGS) entry which is preliminary data.</text>
</comment>
<evidence type="ECO:0000313" key="4">
    <source>
        <dbReference type="Proteomes" id="UP001207918"/>
    </source>
</evidence>
<evidence type="ECO:0000256" key="1">
    <source>
        <dbReference type="ARBA" id="ARBA00022729"/>
    </source>
</evidence>
<keyword evidence="4" id="KW-1185">Reference proteome</keyword>
<dbReference type="SFLD" id="SFLDG01125">
    <property type="entry name" value="C1.1:_Acid_Phosphatase_Like"/>
    <property type="match status" value="1"/>
</dbReference>
<protein>
    <recommendedName>
        <fullName evidence="5">Acid phosphatase</fullName>
    </recommendedName>
</protein>
<evidence type="ECO:0000256" key="2">
    <source>
        <dbReference type="SAM" id="SignalP"/>
    </source>
</evidence>
<dbReference type="InterPro" id="IPR006423">
    <property type="entry name" value="Lipo_e_P4"/>
</dbReference>
<dbReference type="PIRSF" id="PIRSF019271">
    <property type="entry name" value="Acid_Ptase_C"/>
    <property type="match status" value="1"/>
</dbReference>
<dbReference type="InterPro" id="IPR036412">
    <property type="entry name" value="HAD-like_sf"/>
</dbReference>